<evidence type="ECO:0000259" key="14">
    <source>
        <dbReference type="PROSITE" id="PS51201"/>
    </source>
</evidence>
<feature type="transmembrane region" description="Helical" evidence="13">
    <location>
        <begin position="191"/>
        <end position="211"/>
    </location>
</feature>
<dbReference type="Pfam" id="PF03493">
    <property type="entry name" value="BK_channel_a"/>
    <property type="match status" value="1"/>
</dbReference>
<comment type="subcellular location">
    <subcellularLocation>
        <location evidence="1">Membrane</location>
        <topology evidence="1">Multi-pass membrane protein</topology>
    </subcellularLocation>
</comment>
<evidence type="ECO:0000256" key="7">
    <source>
        <dbReference type="ARBA" id="ARBA00022989"/>
    </source>
</evidence>
<dbReference type="RefSeq" id="XP_035684962.1">
    <property type="nucleotide sequence ID" value="XM_035829069.1"/>
</dbReference>
<reference evidence="16" key="2">
    <citation type="submission" date="2025-08" db="UniProtKB">
        <authorList>
            <consortium name="RefSeq"/>
        </authorList>
    </citation>
    <scope>IDENTIFICATION</scope>
    <source>
        <strain evidence="16">S238N-H82</strain>
        <tissue evidence="16">Testes</tissue>
    </source>
</reference>
<evidence type="ECO:0000256" key="3">
    <source>
        <dbReference type="ARBA" id="ARBA00022538"/>
    </source>
</evidence>
<evidence type="ECO:0000256" key="4">
    <source>
        <dbReference type="ARBA" id="ARBA00022692"/>
    </source>
</evidence>
<feature type="region of interest" description="Disordered" evidence="12">
    <location>
        <begin position="1146"/>
        <end position="1190"/>
    </location>
</feature>
<dbReference type="GO" id="GO:0005886">
    <property type="term" value="C:plasma membrane"/>
    <property type="evidence" value="ECO:0000318"/>
    <property type="project" value="GO_Central"/>
</dbReference>
<evidence type="ECO:0000313" key="15">
    <source>
        <dbReference type="Proteomes" id="UP000001554"/>
    </source>
</evidence>
<dbReference type="InterPro" id="IPR013099">
    <property type="entry name" value="K_chnl_dom"/>
</dbReference>
<proteinExistence type="predicted"/>
<dbReference type="GO" id="GO:0015271">
    <property type="term" value="F:outward rectifier potassium channel activity"/>
    <property type="evidence" value="ECO:0000318"/>
    <property type="project" value="GO_Central"/>
</dbReference>
<evidence type="ECO:0000256" key="10">
    <source>
        <dbReference type="ARBA" id="ARBA00023303"/>
    </source>
</evidence>
<keyword evidence="10" id="KW-0407">Ion channel</keyword>
<dbReference type="FunFam" id="1.10.287.70:FF:000058">
    <property type="entry name" value="Potassium sodium-activated channel subfamily T member 2"/>
    <property type="match status" value="1"/>
</dbReference>
<evidence type="ECO:0000313" key="16">
    <source>
        <dbReference type="RefSeq" id="XP_035684962.1"/>
    </source>
</evidence>
<dbReference type="OrthoDB" id="257992at2759"/>
<evidence type="ECO:0000256" key="2">
    <source>
        <dbReference type="ARBA" id="ARBA00022448"/>
    </source>
</evidence>
<dbReference type="Gene3D" id="1.10.287.70">
    <property type="match status" value="1"/>
</dbReference>
<keyword evidence="7 13" id="KW-1133">Transmembrane helix</keyword>
<evidence type="ECO:0000256" key="13">
    <source>
        <dbReference type="SAM" id="Phobius"/>
    </source>
</evidence>
<dbReference type="InterPro" id="IPR047871">
    <property type="entry name" value="K_chnl_Slo-like"/>
</dbReference>
<feature type="transmembrane region" description="Helical" evidence="13">
    <location>
        <begin position="92"/>
        <end position="111"/>
    </location>
</feature>
<reference evidence="15" key="1">
    <citation type="journal article" date="2020" name="Nat. Ecol. Evol.">
        <title>Deeply conserved synteny resolves early events in vertebrate evolution.</title>
        <authorList>
            <person name="Simakov O."/>
            <person name="Marletaz F."/>
            <person name="Yue J.X."/>
            <person name="O'Connell B."/>
            <person name="Jenkins J."/>
            <person name="Brandt A."/>
            <person name="Calef R."/>
            <person name="Tung C.H."/>
            <person name="Huang T.K."/>
            <person name="Schmutz J."/>
            <person name="Satoh N."/>
            <person name="Yu J.K."/>
            <person name="Putnam N.H."/>
            <person name="Green R.E."/>
            <person name="Rokhsar D.S."/>
        </authorList>
    </citation>
    <scope>NUCLEOTIDE SEQUENCE [LARGE SCALE GENOMIC DNA]</scope>
    <source>
        <strain evidence="15">S238N-H82</strain>
    </source>
</reference>
<evidence type="ECO:0000256" key="5">
    <source>
        <dbReference type="ARBA" id="ARBA00022826"/>
    </source>
</evidence>
<keyword evidence="3" id="KW-0633">Potassium transport</keyword>
<organism evidence="15 16">
    <name type="scientific">Branchiostoma floridae</name>
    <name type="common">Florida lancelet</name>
    <name type="synonym">Amphioxus</name>
    <dbReference type="NCBI Taxonomy" id="7739"/>
    <lineage>
        <taxon>Eukaryota</taxon>
        <taxon>Metazoa</taxon>
        <taxon>Chordata</taxon>
        <taxon>Cephalochordata</taxon>
        <taxon>Leptocardii</taxon>
        <taxon>Amphioxiformes</taxon>
        <taxon>Branchiostomatidae</taxon>
        <taxon>Branchiostoma</taxon>
    </lineage>
</organism>
<dbReference type="Pfam" id="PF22614">
    <property type="entry name" value="Slo-like_RCK"/>
    <property type="match status" value="2"/>
</dbReference>
<dbReference type="FunFam" id="3.40.50.720:FF:000034">
    <property type="entry name" value="Potassium channel subfamily T member 1"/>
    <property type="match status" value="1"/>
</dbReference>
<feature type="domain" description="RCK N-terminal" evidence="14">
    <location>
        <begin position="351"/>
        <end position="521"/>
    </location>
</feature>
<keyword evidence="9 13" id="KW-0472">Membrane</keyword>
<keyword evidence="15" id="KW-1185">Reference proteome</keyword>
<feature type="transmembrane region" description="Helical" evidence="13">
    <location>
        <begin position="304"/>
        <end position="326"/>
    </location>
</feature>
<dbReference type="Proteomes" id="UP000001554">
    <property type="component" value="Chromosome 8"/>
</dbReference>
<dbReference type="GO" id="GO:0071805">
    <property type="term" value="P:potassium ion transmembrane transport"/>
    <property type="evidence" value="ECO:0000318"/>
    <property type="project" value="GO_Central"/>
</dbReference>
<keyword evidence="8" id="KW-0406">Ion transport</keyword>
<sequence length="1198" mass="136998">MYQNIRHQAHQARVRQELGLKRLEINSISANMADSPVTGVPPLPPRYRFRDLILGEYASQDEDRVQVEFYVNENTFKERLQIYFIKNQRSSLRIRLFNLVIKLLSCVLYVTRACLDVDPSKAKCHDCTITPNYTWMEINWAPLVWVNRSSPITRPIWGIQVVVAIISFLETILITYLSYKGSLVQSVFNIRFLLEMINTVPFIITIFWAPLRNLFVPVFLNCWLAKSALTNMLNDLNRAMQRSQSALAQQVIILIATLLCLVFTSICGIQHFERAGKNINMFDSFWFVIVTFSTVGYGDITPELWVSKAMVIIMICVALIILPIQFEQMAFLWMERTKQGGSYSRQRAESENHVVVCATQLQTDVIMDFLNEFYAHPKLQDYFVVLLAPSELDNNLRRILSVPLWAQRVMYIQGSALKDQDLVRAKVDDAEGCFILASRNEANPAAVQASVRHSLCPVSPDFSHTLSLTVPQERCAGRRLEDEHTILRAWAVKDFAPNCPLYVQILKPENKFHVKFAEHVVCEDEFKFALLANNCLCPAMSTFITLLLHTSRGQEGQESSEEWQRIYGRCSGNEVYHIRLADSKFFGEYEGKSFTYASFHAHKKYGVALVAIGKDEVTGIKLNPGPKHIMRKGDMCFYMAITKEENSAFILAKKQHEKEKSKFSTQPRSTRTHSIIAGAGTVALELQRSRPSNASNHALLSPPHNSDKRPSIADVMETFEPEYVPIPLDEPSEDEADQHDGRGDVAVLDYVQDYPPVQPYIGYTSMVCHLMKEKVPFCCLQLNNPCQHNNFEYAHHYKWPNKSIIVAAEYATPGLYNFIVPLRSQCRPKRELNPVVFLLENLPDERFLEAICCFPMVYYMVGSINNLDDLLRAGIIHANNVVVVDKESSKAAAEDYMADSGTIVNVQTMFRLFPSTSIITELTNPANMRFMQFRAKDFQALNVAKLEKKEKEKGSNLAYMFRLPFAAGRVFSASMLDTLLYQSFVKEYMITLVRLLLGLGHTPGSGHLRSMRVTESDLWIRTYGRLYQKQCSSSCEIPIGIYRTERKPLVGMEATVRPFQRRKTQRRRKDYFDEETRSQNSEREQLRELVKSRVKDLGLPEEHYGNHLDDDLHNRRSSLSYVLINPSDDTRLELDDVIYLLRPDASVPCASTPTDPDEISLQEDGSIRPAPRNRSPENRKPQPVMDSDLGDFHLISFV</sequence>
<dbReference type="GO" id="GO:0005228">
    <property type="term" value="F:intracellular sodium-activated potassium channel activity"/>
    <property type="evidence" value="ECO:0000318"/>
    <property type="project" value="GO_Central"/>
</dbReference>
<evidence type="ECO:0000256" key="1">
    <source>
        <dbReference type="ARBA" id="ARBA00004141"/>
    </source>
</evidence>
<feature type="transmembrane region" description="Helical" evidence="13">
    <location>
        <begin position="247"/>
        <end position="269"/>
    </location>
</feature>
<evidence type="ECO:0000256" key="12">
    <source>
        <dbReference type="SAM" id="MobiDB-lite"/>
    </source>
</evidence>
<keyword evidence="4 13" id="KW-0812">Transmembrane</keyword>
<dbReference type="PANTHER" id="PTHR10027">
    <property type="entry name" value="CALCIUM-ACTIVATED POTASSIUM CHANNEL ALPHA CHAIN"/>
    <property type="match status" value="1"/>
</dbReference>
<name>A0A9J7MXA9_BRAFL</name>
<evidence type="ECO:0000256" key="9">
    <source>
        <dbReference type="ARBA" id="ARBA00023136"/>
    </source>
</evidence>
<evidence type="ECO:0000256" key="8">
    <source>
        <dbReference type="ARBA" id="ARBA00023065"/>
    </source>
</evidence>
<feature type="domain" description="RCK N-terminal" evidence="14">
    <location>
        <begin position="801"/>
        <end position="941"/>
    </location>
</feature>
<dbReference type="AlphaFoldDB" id="A0A9J7MXA9"/>
<comment type="catalytic activity">
    <reaction evidence="11">
        <text>K(+)(in) = K(+)(out)</text>
        <dbReference type="Rhea" id="RHEA:29463"/>
        <dbReference type="ChEBI" id="CHEBI:29103"/>
    </reaction>
</comment>
<keyword evidence="5" id="KW-0631">Potassium channel</keyword>
<dbReference type="InterPro" id="IPR003148">
    <property type="entry name" value="RCK_N"/>
</dbReference>
<feature type="region of interest" description="Disordered" evidence="12">
    <location>
        <begin position="1062"/>
        <end position="1085"/>
    </location>
</feature>
<keyword evidence="2" id="KW-0813">Transport</keyword>
<dbReference type="Pfam" id="PF07885">
    <property type="entry name" value="Ion_trans_2"/>
    <property type="match status" value="1"/>
</dbReference>
<dbReference type="SUPFAM" id="SSF81324">
    <property type="entry name" value="Voltage-gated potassium channels"/>
    <property type="match status" value="1"/>
</dbReference>
<dbReference type="PROSITE" id="PS51201">
    <property type="entry name" value="RCK_N"/>
    <property type="match status" value="2"/>
</dbReference>
<dbReference type="InterPro" id="IPR003929">
    <property type="entry name" value="K_chnl_BK_asu"/>
</dbReference>
<gene>
    <name evidence="16" type="primary">LOC118421649</name>
</gene>
<evidence type="ECO:0000256" key="6">
    <source>
        <dbReference type="ARBA" id="ARBA00022958"/>
    </source>
</evidence>
<feature type="transmembrane region" description="Helical" evidence="13">
    <location>
        <begin position="156"/>
        <end position="179"/>
    </location>
</feature>
<dbReference type="Gene3D" id="3.40.50.720">
    <property type="entry name" value="NAD(P)-binding Rossmann-like Domain"/>
    <property type="match status" value="2"/>
</dbReference>
<dbReference type="PANTHER" id="PTHR10027:SF10">
    <property type="entry name" value="SLOWPOKE 2, ISOFORM D"/>
    <property type="match status" value="1"/>
</dbReference>
<evidence type="ECO:0000256" key="11">
    <source>
        <dbReference type="ARBA" id="ARBA00034430"/>
    </source>
</evidence>
<dbReference type="GeneID" id="118421649"/>
<feature type="compositionally biased region" description="Basic and acidic residues" evidence="12">
    <location>
        <begin position="1070"/>
        <end position="1085"/>
    </location>
</feature>
<keyword evidence="6" id="KW-0630">Potassium</keyword>
<protein>
    <submittedName>
        <fullName evidence="16">Potassium channel subfamily T member 2-like isoform X2</fullName>
    </submittedName>
</protein>
<accession>A0A9J7MXA9</accession>